<dbReference type="InterPro" id="IPR007739">
    <property type="entry name" value="RgpF"/>
</dbReference>
<evidence type="ECO:0000313" key="2">
    <source>
        <dbReference type="Proteomes" id="UP000315949"/>
    </source>
</evidence>
<dbReference type="RefSeq" id="WP_146313767.1">
    <property type="nucleotide sequence ID" value="NZ_VOHE01000019.1"/>
</dbReference>
<comment type="caution">
    <text evidence="1">The sequence shown here is derived from an EMBL/GenBank/DDBJ whole genome shotgun (WGS) entry which is preliminary data.</text>
</comment>
<reference evidence="1 2" key="1">
    <citation type="submission" date="2019-07" db="EMBL/GenBank/DDBJ databases">
        <title>Luteimonas sp. YD-1 nov., isolated from acidic soil.</title>
        <authorList>
            <person name="Zhou J."/>
        </authorList>
    </citation>
    <scope>NUCLEOTIDE SEQUENCE [LARGE SCALE GENOMIC DNA]</scope>
    <source>
        <strain evidence="1 2">YD-1</strain>
    </source>
</reference>
<dbReference type="OrthoDB" id="5123492at2"/>
<dbReference type="Proteomes" id="UP000315949">
    <property type="component" value="Unassembled WGS sequence"/>
</dbReference>
<dbReference type="AlphaFoldDB" id="A0A5C5TS12"/>
<gene>
    <name evidence="1" type="ORF">FQY79_15300</name>
</gene>
<dbReference type="EMBL" id="VOHE01000019">
    <property type="protein sequence ID" value="TWT16794.1"/>
    <property type="molecule type" value="Genomic_DNA"/>
</dbReference>
<protein>
    <recommendedName>
        <fullName evidence="3">Rhamnan synthesis protein F</fullName>
    </recommendedName>
</protein>
<feature type="non-terminal residue" evidence="1">
    <location>
        <position position="470"/>
    </location>
</feature>
<evidence type="ECO:0000313" key="1">
    <source>
        <dbReference type="EMBL" id="TWT16794.1"/>
    </source>
</evidence>
<name>A0A5C5TS12_9GAMM</name>
<evidence type="ECO:0008006" key="3">
    <source>
        <dbReference type="Google" id="ProtNLM"/>
    </source>
</evidence>
<keyword evidence="2" id="KW-1185">Reference proteome</keyword>
<proteinExistence type="predicted"/>
<organism evidence="1 2">
    <name type="scientific">Luteimonas wenzhouensis</name>
    <dbReference type="NCBI Taxonomy" id="2599615"/>
    <lineage>
        <taxon>Bacteria</taxon>
        <taxon>Pseudomonadati</taxon>
        <taxon>Pseudomonadota</taxon>
        <taxon>Gammaproteobacteria</taxon>
        <taxon>Lysobacterales</taxon>
        <taxon>Lysobacteraceae</taxon>
        <taxon>Luteimonas</taxon>
    </lineage>
</organism>
<sequence length="470" mass="52132">MVSRALPGPADLASRLLASGLFDRRWYAACAGLDDAPLDQVVGHYVSVGLPSGRGPNVDADRLLNAPAPPGSTAEREAIALVRDSGLLDVAFYRGHNPDAARAGMDPHVHFHRHGRKELRNPSAAFDTWWYQSAYLPLAGDTVDPLLHHVLVGRKLGLDPAPAPRRPGPGACWPGAGARRICLFAGYDPDGLVDDYVVRFVRELSRHADVYYLADCDLAPGELDRLAPYAKGAWAERHGTYDFGSWSRLARELVGWDTVAAYDELLLVNDSCYLVRPLDEVFAKMEATACDWWGLQATQRTWTGADGASPPTVESVVEGLADAGPSASHLDSLHVSSYFVAYRGPVVRDDGFRRLLDGVRAEQDKSRIILRYEIGASRYLLGVGHRLATFIEHLYPYHPIYNEYAFELLRYGFPLFKRTLLGENPRRCADLSRWKDRVLEAVPDAPVEEMERNLLRVADADKLERSFSVV</sequence>
<accession>A0A5C5TS12</accession>
<dbReference type="Pfam" id="PF05045">
    <property type="entry name" value="RgpF"/>
    <property type="match status" value="1"/>
</dbReference>